<feature type="compositionally biased region" description="Basic residues" evidence="1">
    <location>
        <begin position="258"/>
        <end position="267"/>
    </location>
</feature>
<feature type="compositionally biased region" description="Polar residues" evidence="1">
    <location>
        <begin position="1"/>
        <end position="10"/>
    </location>
</feature>
<sequence length="391" mass="43560">MDSTINNSDDTPSKKDESSSTIQINPPSIMTSITSFKPVDDNEENILDTTNIQRTRSESNDRYTSPSEKSSDQLNLPKMSANVHMDERAVAAWVQSTTAEIVSSPIERSPSLPVSMLEQISTRSRRNSTVSTLCDQTQSQQAQTAVFSDTMSSTVSYNLSTTMDIQRSFSFPTVDQHQYSNVDDEQNQFISEENEDDITAQFLPVPESEDSEIDKKSEKPPLSENTSLSNKRSSTGEERKFSSNVSFHASVSFDPRRKSLHVQRRRNNSWNTNKNKPVSYQRSVSHKPVLVHPRVNQKQYFTSSSMPSGIQSFLSHRTNQSSCYSDNVFLSTSAISSPLSLHHANLTRHMPVDSQFLAIPSSTSMISSDQQTSNVSDASGQSGIESSNLRT</sequence>
<dbReference type="Proteomes" id="UP000663828">
    <property type="component" value="Unassembled WGS sequence"/>
</dbReference>
<feature type="compositionally biased region" description="Polar residues" evidence="1">
    <location>
        <begin position="268"/>
        <end position="283"/>
    </location>
</feature>
<feature type="region of interest" description="Disordered" evidence="1">
    <location>
        <begin position="203"/>
        <end position="241"/>
    </location>
</feature>
<evidence type="ECO:0000313" key="3">
    <source>
        <dbReference type="Proteomes" id="UP000663828"/>
    </source>
</evidence>
<comment type="caution">
    <text evidence="2">The sequence shown here is derived from an EMBL/GenBank/DDBJ whole genome shotgun (WGS) entry which is preliminary data.</text>
</comment>
<evidence type="ECO:0000256" key="1">
    <source>
        <dbReference type="SAM" id="MobiDB-lite"/>
    </source>
</evidence>
<reference evidence="2" key="1">
    <citation type="submission" date="2021-02" db="EMBL/GenBank/DDBJ databases">
        <authorList>
            <person name="Nowell W R."/>
        </authorList>
    </citation>
    <scope>NUCLEOTIDE SEQUENCE</scope>
</reference>
<feature type="region of interest" description="Disordered" evidence="1">
    <location>
        <begin position="365"/>
        <end position="391"/>
    </location>
</feature>
<dbReference type="EMBL" id="CAJNOR010010133">
    <property type="protein sequence ID" value="CAF1651347.1"/>
    <property type="molecule type" value="Genomic_DNA"/>
</dbReference>
<feature type="compositionally biased region" description="Polar residues" evidence="1">
    <location>
        <begin position="223"/>
        <end position="233"/>
    </location>
</feature>
<name>A0A816EQX6_ADIRI</name>
<gene>
    <name evidence="2" type="ORF">XAT740_LOCUS55034</name>
</gene>
<feature type="compositionally biased region" description="Polar residues" evidence="1">
    <location>
        <begin position="19"/>
        <end position="35"/>
    </location>
</feature>
<feature type="region of interest" description="Disordered" evidence="1">
    <location>
        <begin position="1"/>
        <end position="76"/>
    </location>
</feature>
<accession>A0A816EQX6</accession>
<protein>
    <submittedName>
        <fullName evidence="2">Uncharacterized protein</fullName>
    </submittedName>
</protein>
<feature type="non-terminal residue" evidence="2">
    <location>
        <position position="391"/>
    </location>
</feature>
<proteinExistence type="predicted"/>
<feature type="compositionally biased region" description="Polar residues" evidence="1">
    <location>
        <begin position="62"/>
        <end position="74"/>
    </location>
</feature>
<dbReference type="AlphaFoldDB" id="A0A816EQX6"/>
<feature type="region of interest" description="Disordered" evidence="1">
    <location>
        <begin position="256"/>
        <end position="284"/>
    </location>
</feature>
<evidence type="ECO:0000313" key="2">
    <source>
        <dbReference type="EMBL" id="CAF1651347.1"/>
    </source>
</evidence>
<keyword evidence="3" id="KW-1185">Reference proteome</keyword>
<organism evidence="2 3">
    <name type="scientific">Adineta ricciae</name>
    <name type="common">Rotifer</name>
    <dbReference type="NCBI Taxonomy" id="249248"/>
    <lineage>
        <taxon>Eukaryota</taxon>
        <taxon>Metazoa</taxon>
        <taxon>Spiralia</taxon>
        <taxon>Gnathifera</taxon>
        <taxon>Rotifera</taxon>
        <taxon>Eurotatoria</taxon>
        <taxon>Bdelloidea</taxon>
        <taxon>Adinetida</taxon>
        <taxon>Adinetidae</taxon>
        <taxon>Adineta</taxon>
    </lineage>
</organism>